<dbReference type="InterPro" id="IPR036928">
    <property type="entry name" value="AS_sf"/>
</dbReference>
<dbReference type="SUPFAM" id="SSF75304">
    <property type="entry name" value="Amidase signature (AS) enzymes"/>
    <property type="match status" value="1"/>
</dbReference>
<protein>
    <submittedName>
        <fullName evidence="2">Amidase signature enzyme</fullName>
    </submittedName>
</protein>
<feature type="domain" description="Amidase" evidence="1">
    <location>
        <begin position="50"/>
        <end position="510"/>
    </location>
</feature>
<gene>
    <name evidence="2" type="ORF">BT96DRAFT_996980</name>
</gene>
<keyword evidence="3" id="KW-1185">Reference proteome</keyword>
<organism evidence="2 3">
    <name type="scientific">Gymnopus androsaceus JB14</name>
    <dbReference type="NCBI Taxonomy" id="1447944"/>
    <lineage>
        <taxon>Eukaryota</taxon>
        <taxon>Fungi</taxon>
        <taxon>Dikarya</taxon>
        <taxon>Basidiomycota</taxon>
        <taxon>Agaricomycotina</taxon>
        <taxon>Agaricomycetes</taxon>
        <taxon>Agaricomycetidae</taxon>
        <taxon>Agaricales</taxon>
        <taxon>Marasmiineae</taxon>
        <taxon>Omphalotaceae</taxon>
        <taxon>Gymnopus</taxon>
    </lineage>
</organism>
<dbReference type="Gene3D" id="3.90.1300.10">
    <property type="entry name" value="Amidase signature (AS) domain"/>
    <property type="match status" value="1"/>
</dbReference>
<dbReference type="AlphaFoldDB" id="A0A6A4HGC2"/>
<name>A0A6A4HGC2_9AGAR</name>
<evidence type="ECO:0000313" key="3">
    <source>
        <dbReference type="Proteomes" id="UP000799118"/>
    </source>
</evidence>
<dbReference type="OrthoDB" id="566138at2759"/>
<evidence type="ECO:0000313" key="2">
    <source>
        <dbReference type="EMBL" id="KAE9396164.1"/>
    </source>
</evidence>
<dbReference type="Pfam" id="PF01425">
    <property type="entry name" value="Amidase"/>
    <property type="match status" value="1"/>
</dbReference>
<evidence type="ECO:0000259" key="1">
    <source>
        <dbReference type="Pfam" id="PF01425"/>
    </source>
</evidence>
<sequence length="543" mass="58321">MSTRFGMYDELDVRYVCFNEDIFGMADLYEAGIVELQAGLDAGHFSSVDWVEAYLGRIDEVNLKGPALHAVIELNPSALVQARALDMERRRKGKRGPLHGIPILLKDNIATIASEGMNTTAGSYSLLGSIVPEDAGVVKKLRKAGAIILGKTNLSEWSQGRGHFQLGWSGRGGFTTGAYYPNSNPCGSSSGSGVAASIGLATVTLGTETDGSISCPSSVNNIVGIKPTRGLTSRAKVIPISIHHDSVGPITRSVEDGAIVLSTIAGPDPNDNYTSAQPLPVPDYSLALKKDTLRGKRIAILRRTFLPENSTVEIDPYVFQIFDEAVRLIESLGATTVEANMSAIDEILLSKDETTVSAIDMKIGLNDYFASLTENPSGVRNVADLIKFNEDHAELEMPQGQEDQSGLILCEATSGPNSTYFAALARYKDIAATRSIDAVLKEFKADAILMPGFGTTTASAMAGYPIVTGFYPDNTTARHLPGEWNRLFYPAPGIPIGLSFLGTAFSEFELIGFAYAYEQATGTRLKRKAYKDAIPVTQLSDIL</sequence>
<dbReference type="Proteomes" id="UP000799118">
    <property type="component" value="Unassembled WGS sequence"/>
</dbReference>
<proteinExistence type="predicted"/>
<dbReference type="EMBL" id="ML769518">
    <property type="protein sequence ID" value="KAE9396164.1"/>
    <property type="molecule type" value="Genomic_DNA"/>
</dbReference>
<dbReference type="PANTHER" id="PTHR42678">
    <property type="entry name" value="AMIDASE"/>
    <property type="match status" value="1"/>
</dbReference>
<dbReference type="PANTHER" id="PTHR42678:SF34">
    <property type="entry name" value="OS04G0183300 PROTEIN"/>
    <property type="match status" value="1"/>
</dbReference>
<reference evidence="2" key="1">
    <citation type="journal article" date="2019" name="Environ. Microbiol.">
        <title>Fungal ecological strategies reflected in gene transcription - a case study of two litter decomposers.</title>
        <authorList>
            <person name="Barbi F."/>
            <person name="Kohler A."/>
            <person name="Barry K."/>
            <person name="Baskaran P."/>
            <person name="Daum C."/>
            <person name="Fauchery L."/>
            <person name="Ihrmark K."/>
            <person name="Kuo A."/>
            <person name="LaButti K."/>
            <person name="Lipzen A."/>
            <person name="Morin E."/>
            <person name="Grigoriev I.V."/>
            <person name="Henrissat B."/>
            <person name="Lindahl B."/>
            <person name="Martin F."/>
        </authorList>
    </citation>
    <scope>NUCLEOTIDE SEQUENCE</scope>
    <source>
        <strain evidence="2">JB14</strain>
    </source>
</reference>
<accession>A0A6A4HGC2</accession>
<dbReference type="InterPro" id="IPR023631">
    <property type="entry name" value="Amidase_dom"/>
</dbReference>